<dbReference type="AlphaFoldDB" id="A0A178ICV6"/>
<dbReference type="EMBL" id="LRRQ01000156">
    <property type="protein sequence ID" value="OAM87810.1"/>
    <property type="molecule type" value="Genomic_DNA"/>
</dbReference>
<proteinExistence type="predicted"/>
<reference evidence="3 4" key="1">
    <citation type="submission" date="2016-01" db="EMBL/GenBank/DDBJ databases">
        <title>High potential of lignocellulose degradation of a new Verrucomicrobia species.</title>
        <authorList>
            <person name="Wang Y."/>
            <person name="Shi Y."/>
            <person name="Qiu Z."/>
            <person name="Liu S."/>
            <person name="Yang H."/>
        </authorList>
    </citation>
    <scope>NUCLEOTIDE SEQUENCE [LARGE SCALE GENOMIC DNA]</scope>
    <source>
        <strain evidence="3 4">TSB47</strain>
    </source>
</reference>
<evidence type="ECO:0000313" key="3">
    <source>
        <dbReference type="EMBL" id="OAM87810.1"/>
    </source>
</evidence>
<evidence type="ECO:0000259" key="1">
    <source>
        <dbReference type="Pfam" id="PF04168"/>
    </source>
</evidence>
<dbReference type="OrthoDB" id="9803842at2"/>
<dbReference type="InterPro" id="IPR051680">
    <property type="entry name" value="ATP-dep_Glu-Cys_Ligase-2"/>
</dbReference>
<evidence type="ECO:0000259" key="2">
    <source>
        <dbReference type="Pfam" id="PF14403"/>
    </source>
</evidence>
<dbReference type="PANTHER" id="PTHR34595:SF2">
    <property type="entry name" value="BLR2978 PROTEIN"/>
    <property type="match status" value="1"/>
</dbReference>
<dbReference type="Proteomes" id="UP000078486">
    <property type="component" value="Unassembled WGS sequence"/>
</dbReference>
<organism evidence="3 4">
    <name type="scientific">Termitidicoccus mucosus</name>
    <dbReference type="NCBI Taxonomy" id="1184151"/>
    <lineage>
        <taxon>Bacteria</taxon>
        <taxon>Pseudomonadati</taxon>
        <taxon>Verrucomicrobiota</taxon>
        <taxon>Opitutia</taxon>
        <taxon>Opitutales</taxon>
        <taxon>Opitutaceae</taxon>
        <taxon>Termitidicoccus</taxon>
    </lineage>
</organism>
<dbReference type="SUPFAM" id="SSF56059">
    <property type="entry name" value="Glutathione synthetase ATP-binding domain-like"/>
    <property type="match status" value="1"/>
</dbReference>
<dbReference type="Pfam" id="PF04168">
    <property type="entry name" value="Alpha-E"/>
    <property type="match status" value="1"/>
</dbReference>
<keyword evidence="4" id="KW-1185">Reference proteome</keyword>
<dbReference type="InterPro" id="IPR025841">
    <property type="entry name" value="CP_ATPgrasp_2"/>
</dbReference>
<comment type="caution">
    <text evidence="3">The sequence shown here is derived from an EMBL/GenBank/DDBJ whole genome shotgun (WGS) entry which is preliminary data.</text>
</comment>
<evidence type="ECO:0000313" key="4">
    <source>
        <dbReference type="Proteomes" id="UP000078486"/>
    </source>
</evidence>
<name>A0A178ICV6_9BACT</name>
<sequence length="844" mass="91922">MTTALTPPTDFLAAYAERPGHFDECRAPDGSLRPAWAEFFKHLGPDPAEAIRAAAEACRRAVLEQDVSMNVYAGDESNAHVWPLDPIPLLLDAGDWSRITAGLKQRARLFNVLLNDLYGPQNLLRSGQLPAALAMANPHYLRPCAGLGRPASGDDDAAPFLHTYAADIARAPDGRWWVIEDRLDAPSGLGYSLQNRIITREVLPGVFRRAPVTRLHRFFQHFRASLENLARENAPAAAAPRVVILSPGPANETYYEHAYLARYLGYPLVEGADLATRDGGVFLRTVGGLRRVDVIVRRVDSDFCDPLELQENSLLGVPGLIDAARSRTVVIANLPGGRAFETTALLAFLEPLCRHVLGEPLALPSVATWWCGHDDARAYVLENLHGLVIKPAFPAPGAAPLHYGPALSDDARAALAREIELRPWASCGQERVLLGTTPGLDPAEGRLTAMPFIARIHLAWHDGDYEVMPGGLARCNATGEDTIVSLQTGSVAKDIWVLAPAPAPPEFHSPDAGSVSPRVPASGAGQSYPVNEYSTPSRLADDLFWLGRYLERSGQLARLLARLEPLLRDEIVTLDPSVADDAVRLLCHLQQIPAPPPDTAAEKSAALIRRAAADPAQPGGLSANMARLARNLEAVKSWLPPEAWQIARRLREPRHASGGAAGLRAQLAALDGLLSENLPRNTAWHFLDLGRRIERGLQLLSVLQFLLGETAAPAPTEFRLQTALHLADSLFAYRSMHHGAFHAASVLRWLVTEGENARGLHYQALQLRAALDALPAHPAPRAVEQLRDRALYHLSIIRLADITAFAARPSTAVPFWQTLTNLNHDLGNRLTQIYFSHATTANDE</sequence>
<dbReference type="InterPro" id="IPR007296">
    <property type="entry name" value="DUF403"/>
</dbReference>
<dbReference type="Gene3D" id="3.30.1490.270">
    <property type="match status" value="1"/>
</dbReference>
<dbReference type="RefSeq" id="WP_068772143.1">
    <property type="nucleotide sequence ID" value="NZ_KV441843.1"/>
</dbReference>
<dbReference type="Pfam" id="PF14403">
    <property type="entry name" value="CP_ATPgrasp_2"/>
    <property type="match status" value="1"/>
</dbReference>
<gene>
    <name evidence="3" type="ORF">AW736_20325</name>
</gene>
<protein>
    <submittedName>
        <fullName evidence="3">Uncharacterized protein</fullName>
    </submittedName>
</protein>
<dbReference type="STRING" id="1184151.AW736_20325"/>
<dbReference type="Gene3D" id="3.40.50.11290">
    <property type="match status" value="1"/>
</dbReference>
<feature type="domain" description="Circularly permuted ATP-grasp type 2" evidence="2">
    <location>
        <begin position="88"/>
        <end position="475"/>
    </location>
</feature>
<feature type="domain" description="DUF403" evidence="1">
    <location>
        <begin position="536"/>
        <end position="835"/>
    </location>
</feature>
<accession>A0A178ICV6</accession>
<dbReference type="PANTHER" id="PTHR34595">
    <property type="entry name" value="BLR5612 PROTEIN"/>
    <property type="match status" value="1"/>
</dbReference>